<dbReference type="EMBL" id="BSEJ01000011">
    <property type="protein sequence ID" value="GLJ62204.1"/>
    <property type="molecule type" value="Genomic_DNA"/>
</dbReference>
<evidence type="ECO:0000256" key="1">
    <source>
        <dbReference type="SAM" id="Coils"/>
    </source>
</evidence>
<evidence type="ECO:0000313" key="2">
    <source>
        <dbReference type="EMBL" id="GLJ62204.1"/>
    </source>
</evidence>
<proteinExistence type="predicted"/>
<protein>
    <submittedName>
        <fullName evidence="2">Uncharacterized protein</fullName>
    </submittedName>
</protein>
<feature type="coiled-coil region" evidence="1">
    <location>
        <begin position="63"/>
        <end position="90"/>
    </location>
</feature>
<accession>A0A9W6H4X4</accession>
<evidence type="ECO:0000313" key="3">
    <source>
        <dbReference type="Proteomes" id="UP001142462"/>
    </source>
</evidence>
<reference evidence="2" key="2">
    <citation type="submission" date="2023-01" db="EMBL/GenBank/DDBJ databases">
        <authorList>
            <person name="Sun Q."/>
            <person name="Evtushenko L."/>
        </authorList>
    </citation>
    <scope>NUCLEOTIDE SEQUENCE</scope>
    <source>
        <strain evidence="2">VKM Ac-1020</strain>
    </source>
</reference>
<organism evidence="2 3">
    <name type="scientific">Microbacterium barkeri</name>
    <dbReference type="NCBI Taxonomy" id="33917"/>
    <lineage>
        <taxon>Bacteria</taxon>
        <taxon>Bacillati</taxon>
        <taxon>Actinomycetota</taxon>
        <taxon>Actinomycetes</taxon>
        <taxon>Micrococcales</taxon>
        <taxon>Microbacteriaceae</taxon>
        <taxon>Microbacterium</taxon>
    </lineage>
</organism>
<keyword evidence="1" id="KW-0175">Coiled coil</keyword>
<dbReference type="AlphaFoldDB" id="A0A9W6H4X4"/>
<keyword evidence="3" id="KW-1185">Reference proteome</keyword>
<gene>
    <name evidence="2" type="ORF">GCM10017576_23340</name>
</gene>
<name>A0A9W6H4X4_9MICO</name>
<comment type="caution">
    <text evidence="2">The sequence shown here is derived from an EMBL/GenBank/DDBJ whole genome shotgun (WGS) entry which is preliminary data.</text>
</comment>
<sequence length="174" mass="19196">MNTRNTALINSVVQQAWASESPVAFMFDLLESIFGGAETRDDKFAVMMLLEGLGGRFANQLGEDSLGQQLAAMEKQLKSAKRAGKKAQKRSARAAGERFRKLRLIDETGGAAKFKKFWTEEPERLVGEFLAGFEDDSPALTADLRCAAADHLRRAADQAVMYWGDREIHGAVEV</sequence>
<dbReference type="Proteomes" id="UP001142462">
    <property type="component" value="Unassembled WGS sequence"/>
</dbReference>
<reference evidence="2" key="1">
    <citation type="journal article" date="2014" name="Int. J. Syst. Evol. Microbiol.">
        <title>Complete genome sequence of Corynebacterium casei LMG S-19264T (=DSM 44701T), isolated from a smear-ripened cheese.</title>
        <authorList>
            <consortium name="US DOE Joint Genome Institute (JGI-PGF)"/>
            <person name="Walter F."/>
            <person name="Albersmeier A."/>
            <person name="Kalinowski J."/>
            <person name="Ruckert C."/>
        </authorList>
    </citation>
    <scope>NUCLEOTIDE SEQUENCE</scope>
    <source>
        <strain evidence="2">VKM Ac-1020</strain>
    </source>
</reference>